<evidence type="ECO:0000313" key="22">
    <source>
        <dbReference type="Proteomes" id="UP001054252"/>
    </source>
</evidence>
<evidence type="ECO:0000256" key="11">
    <source>
        <dbReference type="ARBA" id="ARBA00022989"/>
    </source>
</evidence>
<evidence type="ECO:0000256" key="12">
    <source>
        <dbReference type="ARBA" id="ARBA00023136"/>
    </source>
</evidence>
<keyword evidence="10 15" id="KW-0067">ATP-binding</keyword>
<dbReference type="Gene3D" id="1.10.510.10">
    <property type="entry name" value="Transferase(Phosphotransferase) domain 1"/>
    <property type="match status" value="1"/>
</dbReference>
<evidence type="ECO:0000256" key="16">
    <source>
        <dbReference type="SAM" id="MobiDB-lite"/>
    </source>
</evidence>
<keyword evidence="9" id="KW-0418">Kinase</keyword>
<evidence type="ECO:0000313" key="21">
    <source>
        <dbReference type="EMBL" id="GKV41744.1"/>
    </source>
</evidence>
<dbReference type="SUPFAM" id="SSF56112">
    <property type="entry name" value="Protein kinase-like (PK-like)"/>
    <property type="match status" value="1"/>
</dbReference>
<feature type="signal peptide" evidence="18">
    <location>
        <begin position="1"/>
        <end position="22"/>
    </location>
</feature>
<dbReference type="FunFam" id="3.30.430.20:FF:000003">
    <property type="entry name" value="Cysteine-rich RLK (RECEPTOR-like protein kinase) 10"/>
    <property type="match status" value="1"/>
</dbReference>
<evidence type="ECO:0000256" key="14">
    <source>
        <dbReference type="ARBA" id="ARBA00023180"/>
    </source>
</evidence>
<feature type="compositionally biased region" description="Pro residues" evidence="16">
    <location>
        <begin position="255"/>
        <end position="269"/>
    </location>
</feature>
<keyword evidence="7" id="KW-0677">Repeat</keyword>
<dbReference type="Pfam" id="PF01657">
    <property type="entry name" value="Stress-antifung"/>
    <property type="match status" value="2"/>
</dbReference>
<dbReference type="InterPro" id="IPR002902">
    <property type="entry name" value="GNK2"/>
</dbReference>
<dbReference type="FunFam" id="1.10.510.10:FF:000343">
    <property type="entry name" value="Cysteine-rich receptor-like protein kinase 28"/>
    <property type="match status" value="1"/>
</dbReference>
<keyword evidence="8 15" id="KW-0547">Nucleotide-binding</keyword>
<keyword evidence="3" id="KW-0597">Phosphoprotein</keyword>
<feature type="domain" description="Gnk2-homologous" evidence="20">
    <location>
        <begin position="27"/>
        <end position="130"/>
    </location>
</feature>
<keyword evidence="11 17" id="KW-1133">Transmembrane helix</keyword>
<evidence type="ECO:0000256" key="8">
    <source>
        <dbReference type="ARBA" id="ARBA00022741"/>
    </source>
</evidence>
<keyword evidence="4" id="KW-0808">Transferase</keyword>
<dbReference type="AlphaFoldDB" id="A0AAV5LXG0"/>
<name>A0AAV5LXG0_9ROSI</name>
<keyword evidence="6 18" id="KW-0732">Signal</keyword>
<dbReference type="CDD" id="cd23509">
    <property type="entry name" value="Gnk2-like"/>
    <property type="match status" value="2"/>
</dbReference>
<dbReference type="GO" id="GO:0005524">
    <property type="term" value="F:ATP binding"/>
    <property type="evidence" value="ECO:0007669"/>
    <property type="project" value="UniProtKB-UniRule"/>
</dbReference>
<dbReference type="GO" id="GO:0009737">
    <property type="term" value="P:response to abscisic acid"/>
    <property type="evidence" value="ECO:0007669"/>
    <property type="project" value="UniProtKB-ARBA"/>
</dbReference>
<keyword evidence="13" id="KW-0675">Receptor</keyword>
<dbReference type="Proteomes" id="UP001054252">
    <property type="component" value="Unassembled WGS sequence"/>
</dbReference>
<evidence type="ECO:0000256" key="1">
    <source>
        <dbReference type="ARBA" id="ARBA00004167"/>
    </source>
</evidence>
<evidence type="ECO:0000256" key="13">
    <source>
        <dbReference type="ARBA" id="ARBA00023170"/>
    </source>
</evidence>
<dbReference type="EMBL" id="BPVZ01000152">
    <property type="protein sequence ID" value="GKV41744.1"/>
    <property type="molecule type" value="Genomic_DNA"/>
</dbReference>
<feature type="chain" id="PRO_5043865199" evidence="18">
    <location>
        <begin position="23"/>
        <end position="673"/>
    </location>
</feature>
<dbReference type="Gene3D" id="3.30.430.20">
    <property type="entry name" value="Gnk2 domain, C-X8-C-X2-C motif"/>
    <property type="match status" value="2"/>
</dbReference>
<dbReference type="PANTHER" id="PTHR27002:SF181">
    <property type="entry name" value="RECEPTOR-LIKE SERINE_THREONINE-PROTEIN KINASE"/>
    <property type="match status" value="1"/>
</dbReference>
<dbReference type="PANTHER" id="PTHR27002">
    <property type="entry name" value="RECEPTOR-LIKE SERINE/THREONINE-PROTEIN KINASE SD1-8"/>
    <property type="match status" value="1"/>
</dbReference>
<accession>A0AAV5LXG0</accession>
<evidence type="ECO:0000256" key="10">
    <source>
        <dbReference type="ARBA" id="ARBA00022840"/>
    </source>
</evidence>
<dbReference type="GO" id="GO:0004674">
    <property type="term" value="F:protein serine/threonine kinase activity"/>
    <property type="evidence" value="ECO:0007669"/>
    <property type="project" value="UniProtKB-KW"/>
</dbReference>
<organism evidence="21 22">
    <name type="scientific">Rubroshorea leprosula</name>
    <dbReference type="NCBI Taxonomy" id="152421"/>
    <lineage>
        <taxon>Eukaryota</taxon>
        <taxon>Viridiplantae</taxon>
        <taxon>Streptophyta</taxon>
        <taxon>Embryophyta</taxon>
        <taxon>Tracheophyta</taxon>
        <taxon>Spermatophyta</taxon>
        <taxon>Magnoliopsida</taxon>
        <taxon>eudicotyledons</taxon>
        <taxon>Gunneridae</taxon>
        <taxon>Pentapetalae</taxon>
        <taxon>rosids</taxon>
        <taxon>malvids</taxon>
        <taxon>Malvales</taxon>
        <taxon>Dipterocarpaceae</taxon>
        <taxon>Rubroshorea</taxon>
    </lineage>
</organism>
<keyword evidence="2" id="KW-0723">Serine/threonine-protein kinase</keyword>
<evidence type="ECO:0000256" key="18">
    <source>
        <dbReference type="SAM" id="SignalP"/>
    </source>
</evidence>
<feature type="binding site" evidence="15">
    <location>
        <position position="370"/>
    </location>
    <ligand>
        <name>ATP</name>
        <dbReference type="ChEBI" id="CHEBI:30616"/>
    </ligand>
</feature>
<feature type="region of interest" description="Disordered" evidence="16">
    <location>
        <begin position="255"/>
        <end position="278"/>
    </location>
</feature>
<comment type="subcellular location">
    <subcellularLocation>
        <location evidence="1">Membrane</location>
        <topology evidence="1">Single-pass membrane protein</topology>
    </subcellularLocation>
</comment>
<dbReference type="InterPro" id="IPR011009">
    <property type="entry name" value="Kinase-like_dom_sf"/>
</dbReference>
<feature type="domain" description="Gnk2-homologous" evidence="20">
    <location>
        <begin position="136"/>
        <end position="244"/>
    </location>
</feature>
<keyword evidence="12 17" id="KW-0472">Membrane</keyword>
<reference evidence="21 22" key="1">
    <citation type="journal article" date="2021" name="Commun. Biol.">
        <title>The genome of Shorea leprosula (Dipterocarpaceae) highlights the ecological relevance of drought in aseasonal tropical rainforests.</title>
        <authorList>
            <person name="Ng K.K.S."/>
            <person name="Kobayashi M.J."/>
            <person name="Fawcett J.A."/>
            <person name="Hatakeyama M."/>
            <person name="Paape T."/>
            <person name="Ng C.H."/>
            <person name="Ang C.C."/>
            <person name="Tnah L.H."/>
            <person name="Lee C.T."/>
            <person name="Nishiyama T."/>
            <person name="Sese J."/>
            <person name="O'Brien M.J."/>
            <person name="Copetti D."/>
            <person name="Mohd Noor M.I."/>
            <person name="Ong R.C."/>
            <person name="Putra M."/>
            <person name="Sireger I.Z."/>
            <person name="Indrioko S."/>
            <person name="Kosugi Y."/>
            <person name="Izuno A."/>
            <person name="Isagi Y."/>
            <person name="Lee S.L."/>
            <person name="Shimizu K.K."/>
        </authorList>
    </citation>
    <scope>NUCLEOTIDE SEQUENCE [LARGE SCALE GENOMIC DNA]</scope>
    <source>
        <strain evidence="21">214</strain>
    </source>
</reference>
<dbReference type="InterPro" id="IPR017441">
    <property type="entry name" value="Protein_kinase_ATP_BS"/>
</dbReference>
<dbReference type="PROSITE" id="PS50011">
    <property type="entry name" value="PROTEIN_KINASE_DOM"/>
    <property type="match status" value="1"/>
</dbReference>
<dbReference type="PROSITE" id="PS00107">
    <property type="entry name" value="PROTEIN_KINASE_ATP"/>
    <property type="match status" value="1"/>
</dbReference>
<proteinExistence type="predicted"/>
<keyword evidence="14" id="KW-0325">Glycoprotein</keyword>
<evidence type="ECO:0000256" key="5">
    <source>
        <dbReference type="ARBA" id="ARBA00022692"/>
    </source>
</evidence>
<dbReference type="Pfam" id="PF07714">
    <property type="entry name" value="PK_Tyr_Ser-Thr"/>
    <property type="match status" value="1"/>
</dbReference>
<dbReference type="InterPro" id="IPR000719">
    <property type="entry name" value="Prot_kinase_dom"/>
</dbReference>
<evidence type="ECO:0000259" key="19">
    <source>
        <dbReference type="PROSITE" id="PS50011"/>
    </source>
</evidence>
<evidence type="ECO:0000259" key="20">
    <source>
        <dbReference type="PROSITE" id="PS51473"/>
    </source>
</evidence>
<dbReference type="GO" id="GO:0005886">
    <property type="term" value="C:plasma membrane"/>
    <property type="evidence" value="ECO:0007669"/>
    <property type="project" value="TreeGrafter"/>
</dbReference>
<feature type="domain" description="Protein kinase" evidence="19">
    <location>
        <begin position="342"/>
        <end position="627"/>
    </location>
</feature>
<evidence type="ECO:0000256" key="9">
    <source>
        <dbReference type="ARBA" id="ARBA00022777"/>
    </source>
</evidence>
<gene>
    <name evidence="21" type="ORF">SLEP1_g49240</name>
</gene>
<protein>
    <submittedName>
        <fullName evidence="21">Uncharacterized protein</fullName>
    </submittedName>
</protein>
<keyword evidence="5 17" id="KW-0812">Transmembrane</keyword>
<keyword evidence="22" id="KW-1185">Reference proteome</keyword>
<evidence type="ECO:0000256" key="17">
    <source>
        <dbReference type="SAM" id="Phobius"/>
    </source>
</evidence>
<dbReference type="PROSITE" id="PS51473">
    <property type="entry name" value="GNK2"/>
    <property type="match status" value="2"/>
</dbReference>
<evidence type="ECO:0000256" key="6">
    <source>
        <dbReference type="ARBA" id="ARBA00022729"/>
    </source>
</evidence>
<dbReference type="InterPro" id="IPR001245">
    <property type="entry name" value="Ser-Thr/Tyr_kinase_cat_dom"/>
</dbReference>
<sequence>MAALGPLFLYLFISLILTLSSAQQGGWLADPCLYGTGNFTTNSTYHTNRNRLLSSFTSISENDYGFYNVSSVGRNPDQVNGIALCRGDVKPDVCLGCIKDAAIELKNSCLTKEAAQFYDNCMLRYSNNSILGVQDNNGNFFRWPEGAIAADVSAFSDALMSLLDRLRGRAAAGGSLQKFAAGMTMARPVDSIYALVQCTPDLSQLQCSSCLSQAFERIPKCCLGRRGGKIFGPSCIVRFDDSLFYNDSSADIGESPPPLSLLSPPPLSLTPPSNDSSSPSTLTITVISISSSILLISICICIFVRVRKSKKKFEKAEAVDEIESVETLQYDLSTIRDATNNFSDENKLGQGGFGAVYKGTLANGQEVAVKRLSMNSGQGDLEFKNDVQLVARLQHRNLVKLHGFCLEGRERLLIYEFVPNSSLDRFLFDPIKCTQLSWETRYKIIGGTAKGILYLHEDSKFPIIHRNLKASNVLLDEEMNPKISDFCIARLFVVDQTQDATSKSVGTYGYIAPEYAVEGQLSIKTDVYSFGVLILEIVSGQKIKYIHHEENLASLISDAWRNWREGTPLNIVDPRLSTGSSAEIIRCIHIGLLCVQENVAKRPTMGSIVVMLTSYSLTLPMPSHPSFFMYSATQSNMLSSQSFNLEGTKLQKSRNENATASINEVSITKLHPR</sequence>
<dbReference type="FunFam" id="3.30.200.20:FF:000142">
    <property type="entry name" value="Cysteine-rich receptor-like protein kinase 10"/>
    <property type="match status" value="1"/>
</dbReference>
<evidence type="ECO:0000256" key="2">
    <source>
        <dbReference type="ARBA" id="ARBA00022527"/>
    </source>
</evidence>
<feature type="transmembrane region" description="Helical" evidence="17">
    <location>
        <begin position="282"/>
        <end position="306"/>
    </location>
</feature>
<evidence type="ECO:0000256" key="7">
    <source>
        <dbReference type="ARBA" id="ARBA00022737"/>
    </source>
</evidence>
<dbReference type="InterPro" id="IPR038408">
    <property type="entry name" value="GNK2_sf"/>
</dbReference>
<evidence type="ECO:0000256" key="4">
    <source>
        <dbReference type="ARBA" id="ARBA00022679"/>
    </source>
</evidence>
<dbReference type="Gene3D" id="3.30.200.20">
    <property type="entry name" value="Phosphorylase Kinase, domain 1"/>
    <property type="match status" value="1"/>
</dbReference>
<comment type="caution">
    <text evidence="21">The sequence shown here is derived from an EMBL/GenBank/DDBJ whole genome shotgun (WGS) entry which is preliminary data.</text>
</comment>
<evidence type="ECO:0000256" key="15">
    <source>
        <dbReference type="PROSITE-ProRule" id="PRU10141"/>
    </source>
</evidence>
<dbReference type="CDD" id="cd14066">
    <property type="entry name" value="STKc_IRAK"/>
    <property type="match status" value="1"/>
</dbReference>
<dbReference type="FunFam" id="3.30.430.20:FF:000002">
    <property type="entry name" value="Cysteine-rich receptor-like protein kinase 10"/>
    <property type="match status" value="1"/>
</dbReference>
<evidence type="ECO:0000256" key="3">
    <source>
        <dbReference type="ARBA" id="ARBA00022553"/>
    </source>
</evidence>